<keyword evidence="2" id="KW-1185">Reference proteome</keyword>
<evidence type="ECO:0000313" key="1">
    <source>
        <dbReference type="EMBL" id="KTD66925.1"/>
    </source>
</evidence>
<evidence type="ECO:0000313" key="2">
    <source>
        <dbReference type="Proteomes" id="UP000054926"/>
    </source>
</evidence>
<dbReference type="STRING" id="947033.Lste_3131"/>
<dbReference type="AlphaFoldDB" id="A0A0W0ZCQ3"/>
<sequence>MVHCIACTLLLTLILVWPKLVHRLNKQNPINAEQLHSLLYPFQASIEHGKQ</sequence>
<accession>A0A0W0ZCQ3</accession>
<dbReference type="PATRIC" id="fig|947033.5.peg.3323"/>
<name>A0A0W0ZCQ3_9GAMM</name>
<reference evidence="1 2" key="1">
    <citation type="submission" date="2015-11" db="EMBL/GenBank/DDBJ databases">
        <title>Genomic analysis of 38 Legionella species identifies large and diverse effector repertoires.</title>
        <authorList>
            <person name="Burstein D."/>
            <person name="Amaro F."/>
            <person name="Zusman T."/>
            <person name="Lifshitz Z."/>
            <person name="Cohen O."/>
            <person name="Gilbert J.A."/>
            <person name="Pupko T."/>
            <person name="Shuman H.A."/>
            <person name="Segal G."/>
        </authorList>
    </citation>
    <scope>NUCLEOTIDE SEQUENCE [LARGE SCALE GENOMIC DNA]</scope>
    <source>
        <strain evidence="1 2">IMVS3376</strain>
    </source>
</reference>
<organism evidence="1 2">
    <name type="scientific">Legionella steelei</name>
    <dbReference type="NCBI Taxonomy" id="947033"/>
    <lineage>
        <taxon>Bacteria</taxon>
        <taxon>Pseudomonadati</taxon>
        <taxon>Pseudomonadota</taxon>
        <taxon>Gammaproteobacteria</taxon>
        <taxon>Legionellales</taxon>
        <taxon>Legionellaceae</taxon>
        <taxon>Legionella</taxon>
    </lineage>
</organism>
<dbReference type="EMBL" id="LNYY01000021">
    <property type="protein sequence ID" value="KTD66925.1"/>
    <property type="molecule type" value="Genomic_DNA"/>
</dbReference>
<dbReference type="Proteomes" id="UP000054926">
    <property type="component" value="Unassembled WGS sequence"/>
</dbReference>
<comment type="caution">
    <text evidence="1">The sequence shown here is derived from an EMBL/GenBank/DDBJ whole genome shotgun (WGS) entry which is preliminary data.</text>
</comment>
<gene>
    <name evidence="1" type="ORF">Lste_3131</name>
</gene>
<proteinExistence type="predicted"/>
<protein>
    <submittedName>
        <fullName evidence="1">Uncharacterized protein</fullName>
    </submittedName>
</protein>